<dbReference type="EMBL" id="FQZK01000007">
    <property type="protein sequence ID" value="SHJ57689.1"/>
    <property type="molecule type" value="Genomic_DNA"/>
</dbReference>
<dbReference type="AlphaFoldDB" id="A0A1M6KFJ1"/>
<accession>A0A1M6KFJ1</accession>
<name>A0A1M6KFJ1_9ACTN</name>
<reference evidence="1 2" key="1">
    <citation type="submission" date="2016-11" db="EMBL/GenBank/DDBJ databases">
        <authorList>
            <person name="Jaros S."/>
            <person name="Januszkiewicz K."/>
            <person name="Wedrychowicz H."/>
        </authorList>
    </citation>
    <scope>NUCLEOTIDE SEQUENCE [LARGE SCALE GENOMIC DNA]</scope>
    <source>
        <strain evidence="1 2">CGMCC 4.5723</strain>
    </source>
</reference>
<dbReference type="RefSeq" id="WP_073379789.1">
    <property type="nucleotide sequence ID" value="NZ_FQZK01000007.1"/>
</dbReference>
<dbReference type="Proteomes" id="UP000184452">
    <property type="component" value="Unassembled WGS sequence"/>
</dbReference>
<keyword evidence="2" id="KW-1185">Reference proteome</keyword>
<organism evidence="1 2">
    <name type="scientific">Nocardiopsis flavescens</name>
    <dbReference type="NCBI Taxonomy" id="758803"/>
    <lineage>
        <taxon>Bacteria</taxon>
        <taxon>Bacillati</taxon>
        <taxon>Actinomycetota</taxon>
        <taxon>Actinomycetes</taxon>
        <taxon>Streptosporangiales</taxon>
        <taxon>Nocardiopsidaceae</taxon>
        <taxon>Nocardiopsis</taxon>
    </lineage>
</organism>
<sequence>MSEWQRSMNLLIRLNNELRILGPGSVIDSGLHGVDAPLLVVGGAVVQVRGAAFVVDHTDQFGDLVSRSVHPTADVRTLARALAD</sequence>
<protein>
    <submittedName>
        <fullName evidence="1">Uncharacterized protein</fullName>
    </submittedName>
</protein>
<proteinExistence type="predicted"/>
<dbReference type="STRING" id="758803.SAMN05421803_107155"/>
<gene>
    <name evidence="1" type="ORF">SAMN05421803_107155</name>
</gene>
<evidence type="ECO:0000313" key="2">
    <source>
        <dbReference type="Proteomes" id="UP000184452"/>
    </source>
</evidence>
<evidence type="ECO:0000313" key="1">
    <source>
        <dbReference type="EMBL" id="SHJ57689.1"/>
    </source>
</evidence>